<evidence type="ECO:0000256" key="9">
    <source>
        <dbReference type="ARBA" id="ARBA00023136"/>
    </source>
</evidence>
<dbReference type="AlphaFoldDB" id="A0A9P7ZXC9"/>
<dbReference type="GO" id="GO:0000151">
    <property type="term" value="C:ubiquitin ligase complex"/>
    <property type="evidence" value="ECO:0007669"/>
    <property type="project" value="TreeGrafter"/>
</dbReference>
<keyword evidence="5" id="KW-0833">Ubl conjugation pathway</keyword>
<evidence type="ECO:0000313" key="13">
    <source>
        <dbReference type="EMBL" id="KAG9320268.1"/>
    </source>
</evidence>
<reference evidence="13" key="1">
    <citation type="submission" date="2021-07" db="EMBL/GenBank/DDBJ databases">
        <title>Draft genome of Mortierella alpina, strain LL118, isolated from an aspen leaf litter sample.</title>
        <authorList>
            <person name="Yang S."/>
            <person name="Vinatzer B.A."/>
        </authorList>
    </citation>
    <scope>NUCLEOTIDE SEQUENCE</scope>
    <source>
        <strain evidence="13">LL118</strain>
    </source>
</reference>
<dbReference type="EMBL" id="JAIFTL010000308">
    <property type="protein sequence ID" value="KAG9320268.1"/>
    <property type="molecule type" value="Genomic_DNA"/>
</dbReference>
<comment type="similarity">
    <text evidence="2">Belongs to the UQCRH/QCR6 family.</text>
</comment>
<evidence type="ECO:0000256" key="8">
    <source>
        <dbReference type="ARBA" id="ARBA00023128"/>
    </source>
</evidence>
<keyword evidence="6" id="KW-0999">Mitochondrion inner membrane</keyword>
<organism evidence="13 14">
    <name type="scientific">Mortierella alpina</name>
    <name type="common">Oleaginous fungus</name>
    <name type="synonym">Mortierella renispora</name>
    <dbReference type="NCBI Taxonomy" id="64518"/>
    <lineage>
        <taxon>Eukaryota</taxon>
        <taxon>Fungi</taxon>
        <taxon>Fungi incertae sedis</taxon>
        <taxon>Mucoromycota</taxon>
        <taxon>Mortierellomycotina</taxon>
        <taxon>Mortierellomycetes</taxon>
        <taxon>Mortierellales</taxon>
        <taxon>Mortierellaceae</taxon>
        <taxon>Mortierella</taxon>
    </lineage>
</organism>
<evidence type="ECO:0000313" key="14">
    <source>
        <dbReference type="Proteomes" id="UP000717515"/>
    </source>
</evidence>
<dbReference type="GO" id="GO:0032182">
    <property type="term" value="F:ubiquitin-like protein binding"/>
    <property type="evidence" value="ECO:0007669"/>
    <property type="project" value="TreeGrafter"/>
</dbReference>
<evidence type="ECO:0000256" key="3">
    <source>
        <dbReference type="ARBA" id="ARBA00022448"/>
    </source>
</evidence>
<dbReference type="PANTHER" id="PTHR12281">
    <property type="entry name" value="RP42 RELATED"/>
    <property type="match status" value="1"/>
</dbReference>
<dbReference type="GO" id="GO:0005886">
    <property type="term" value="C:plasma membrane"/>
    <property type="evidence" value="ECO:0007669"/>
    <property type="project" value="UniProtKB-ARBA"/>
</dbReference>
<comment type="subcellular location">
    <subcellularLocation>
        <location evidence="1">Mitochondrion inner membrane</location>
    </subcellularLocation>
</comment>
<keyword evidence="9" id="KW-0472">Membrane</keyword>
<evidence type="ECO:0000256" key="6">
    <source>
        <dbReference type="ARBA" id="ARBA00022792"/>
    </source>
</evidence>
<protein>
    <recommendedName>
        <fullName evidence="10">Defective in cullin neddylation protein</fullName>
    </recommendedName>
</protein>
<dbReference type="SUPFAM" id="SSF81531">
    <property type="entry name" value="Non-heme 11 kDa protein of cytochrome bc1 complex (Ubiquinol-cytochrome c reductase)"/>
    <property type="match status" value="1"/>
</dbReference>
<dbReference type="PANTHER" id="PTHR12281:SF31">
    <property type="entry name" value="DCN1-LIKE PROTEIN 3"/>
    <property type="match status" value="1"/>
</dbReference>
<dbReference type="Proteomes" id="UP000717515">
    <property type="component" value="Unassembled WGS sequence"/>
</dbReference>
<comment type="caution">
    <text evidence="13">The sequence shown here is derived from an EMBL/GenBank/DDBJ whole genome shotgun (WGS) entry which is preliminary data.</text>
</comment>
<dbReference type="Gene3D" id="1.10.287.20">
    <property type="entry name" value="Ubiquinol-cytochrome C reductase hinge domain"/>
    <property type="match status" value="1"/>
</dbReference>
<evidence type="ECO:0000256" key="2">
    <source>
        <dbReference type="ARBA" id="ARBA00006498"/>
    </source>
</evidence>
<dbReference type="Pfam" id="PF02320">
    <property type="entry name" value="UCR_hinge"/>
    <property type="match status" value="1"/>
</dbReference>
<dbReference type="GO" id="GO:0031624">
    <property type="term" value="F:ubiquitin conjugating enzyme binding"/>
    <property type="evidence" value="ECO:0007669"/>
    <property type="project" value="TreeGrafter"/>
</dbReference>
<keyword evidence="7" id="KW-0249">Electron transport</keyword>
<evidence type="ECO:0000256" key="10">
    <source>
        <dbReference type="RuleBase" id="RU410713"/>
    </source>
</evidence>
<dbReference type="InterPro" id="IPR005176">
    <property type="entry name" value="PONY_dom"/>
</dbReference>
<dbReference type="InterPro" id="IPR036811">
    <property type="entry name" value="Ubol_cytC_Rdtase_hinge_dom_sf"/>
</dbReference>
<dbReference type="InterPro" id="IPR014764">
    <property type="entry name" value="DCN-prot"/>
</dbReference>
<keyword evidence="8" id="KW-0496">Mitochondrion</keyword>
<name>A0A9P7ZXC9_MORAP</name>
<evidence type="ECO:0000256" key="11">
    <source>
        <dbReference type="SAM" id="MobiDB-lite"/>
    </source>
</evidence>
<dbReference type="GO" id="GO:0005743">
    <property type="term" value="C:mitochondrial inner membrane"/>
    <property type="evidence" value="ECO:0007669"/>
    <property type="project" value="UniProtKB-SubCell"/>
</dbReference>
<dbReference type="FunFam" id="1.10.238.200:FF:000003">
    <property type="entry name" value="DCN1-like protein 3"/>
    <property type="match status" value="1"/>
</dbReference>
<dbReference type="InterPro" id="IPR023184">
    <property type="entry name" value="Ubol_cytC_Rdtase_hinge_dom"/>
</dbReference>
<keyword evidence="3" id="KW-0813">Transport</keyword>
<keyword evidence="4" id="KW-0679">Respiratory chain</keyword>
<dbReference type="InterPro" id="IPR042460">
    <property type="entry name" value="DCN1-like_PONY"/>
</dbReference>
<dbReference type="GO" id="GO:0097602">
    <property type="term" value="F:cullin family protein binding"/>
    <property type="evidence" value="ECO:0007669"/>
    <property type="project" value="TreeGrafter"/>
</dbReference>
<evidence type="ECO:0000256" key="1">
    <source>
        <dbReference type="ARBA" id="ARBA00004273"/>
    </source>
</evidence>
<gene>
    <name evidence="13" type="ORF">KVV02_003925</name>
</gene>
<feature type="region of interest" description="Disordered" evidence="11">
    <location>
        <begin position="293"/>
        <end position="322"/>
    </location>
</feature>
<dbReference type="FunFam" id="1.10.238.10:FF:000030">
    <property type="entry name" value="DCN1-like protein"/>
    <property type="match status" value="1"/>
</dbReference>
<evidence type="ECO:0000256" key="4">
    <source>
        <dbReference type="ARBA" id="ARBA00022660"/>
    </source>
</evidence>
<evidence type="ECO:0000256" key="7">
    <source>
        <dbReference type="ARBA" id="ARBA00022982"/>
    </source>
</evidence>
<comment type="function">
    <text evidence="10">Neddylation of cullins play an essential role in the regulation of SCF-type complexes activity.</text>
</comment>
<evidence type="ECO:0000259" key="12">
    <source>
        <dbReference type="PROSITE" id="PS51229"/>
    </source>
</evidence>
<feature type="domain" description="DCUN1" evidence="12">
    <location>
        <begin position="97"/>
        <end position="283"/>
    </location>
</feature>
<dbReference type="Gene3D" id="1.10.238.10">
    <property type="entry name" value="EF-hand"/>
    <property type="match status" value="1"/>
</dbReference>
<evidence type="ECO:0000256" key="5">
    <source>
        <dbReference type="ARBA" id="ARBA00022786"/>
    </source>
</evidence>
<dbReference type="Gene3D" id="1.10.238.200">
    <property type="entry name" value="Cullin, PONY binding domain"/>
    <property type="match status" value="1"/>
</dbReference>
<feature type="compositionally biased region" description="Acidic residues" evidence="11">
    <location>
        <begin position="294"/>
        <end position="320"/>
    </location>
</feature>
<dbReference type="GO" id="GO:0045116">
    <property type="term" value="P:protein neddylation"/>
    <property type="evidence" value="ECO:0007669"/>
    <property type="project" value="TreeGrafter"/>
</dbReference>
<sequence>MNSLSSDQRSKVQTLVSIVNIRQEPTNLNPWCHSFVHTLFQKNRLLRTVDLIEPAAISMLKDCKWDVQLAVNNFYGSGSASSAAPQSNGTKTNSTPANVKHIQQIFDDFKDDENHILIEGMEKFCEALDVDPTDVVMLVMAWHLKAENMCEFTRAGFVEGWTKLRCDTLEKMKNSIETMRKELSDDATFKEIYHFSFTFGLSENQKSLPLDIAIPFWMLLLKDRFPRLEMWCEFVQNKYGRSISKDTWYLLLDFVNQVDAQFSNYDEEGAWPVLIDDFVDFITDLFPAVYAEEKPEEEAAEPVEEEDAVAAEPEEEEEPEDIKPEIEEACGESAACLPLKHHLDECTRRVQEDGAHEDCTEELYHFLHCVNDCAVPKYFSKLV</sequence>
<proteinExistence type="inferred from homology"/>
<dbReference type="PROSITE" id="PS51229">
    <property type="entry name" value="DCUN1"/>
    <property type="match status" value="1"/>
</dbReference>
<accession>A0A9P7ZXC9</accession>
<dbReference type="Pfam" id="PF03556">
    <property type="entry name" value="Cullin_binding"/>
    <property type="match status" value="1"/>
</dbReference>